<dbReference type="PANTHER" id="PTHR37841:SF1">
    <property type="entry name" value="DUF3298 DOMAIN-CONTAINING PROTEIN"/>
    <property type="match status" value="1"/>
</dbReference>
<dbReference type="SUPFAM" id="SSF69360">
    <property type="entry name" value="Cell wall binding repeat"/>
    <property type="match status" value="1"/>
</dbReference>
<dbReference type="PANTHER" id="PTHR37841">
    <property type="entry name" value="GLR2918 PROTEIN"/>
    <property type="match status" value="1"/>
</dbReference>
<dbReference type="EMBL" id="JABMCB010000154">
    <property type="protein sequence ID" value="NUU74659.1"/>
    <property type="molecule type" value="Genomic_DNA"/>
</dbReference>
<reference evidence="2 3" key="1">
    <citation type="submission" date="2020-05" db="EMBL/GenBank/DDBJ databases">
        <title>Genome Sequencing of Type Strains.</title>
        <authorList>
            <person name="Lemaire J.F."/>
            <person name="Inderbitzin P."/>
            <person name="Gregorio O.A."/>
            <person name="Collins S.B."/>
            <person name="Wespe N."/>
            <person name="Knight-Connoni V."/>
        </authorList>
    </citation>
    <scope>NUCLEOTIDE SEQUENCE [LARGE SCALE GENOMIC DNA]</scope>
    <source>
        <strain evidence="2 3">LMG 21957</strain>
    </source>
</reference>
<dbReference type="InterPro" id="IPR032774">
    <property type="entry name" value="WG_beta_rep"/>
</dbReference>
<dbReference type="Pfam" id="PF14903">
    <property type="entry name" value="WG_beta_rep"/>
    <property type="match status" value="8"/>
</dbReference>
<protein>
    <submittedName>
        <fullName evidence="2">WG repeat-containing protein</fullName>
    </submittedName>
</protein>
<dbReference type="RefSeq" id="WP_175394560.1">
    <property type="nucleotide sequence ID" value="NZ_JABMCB010000154.1"/>
</dbReference>
<sequence length="381" mass="42400">MKKVTSIFLSISILFLLVVPISHAKNLNTAPVIESIYDNATIYDGTLTFSEGLAWVVVDYKAGVINTSGDWIVEPKYEFDIYRLGSYRFSEGLSRVYDKKWKFINTKGEVVIETNYQSVKDFSEGLAAVKKNNLWGFIDHNGKEVIKPQYQDIGGILGYLGDGSGGFNEGLIAVKKNGKWGYIDKSGKTVIKFQYYIADNFNEGIARVYLDENTSSSNRYINKTGKIVLTNVTSVKFTEVTDFHDGLAIIVDPSGYWGVINKKGKKIVKPTHRKEYETISPFSEGMAVVQTAYNYGSLYGSIDKTGKLVIKPKYSDMKDFHEGLAVVGKKINGTILYGFIDKTGKEVIKPQYANAGSFNSGLALVQDSSTLKYGFIHNPLK</sequence>
<organism evidence="2 3">
    <name type="scientific">Paenibacillus xylanilyticus</name>
    <dbReference type="NCBI Taxonomy" id="248903"/>
    <lineage>
        <taxon>Bacteria</taxon>
        <taxon>Bacillati</taxon>
        <taxon>Bacillota</taxon>
        <taxon>Bacilli</taxon>
        <taxon>Bacillales</taxon>
        <taxon>Paenibacillaceae</taxon>
        <taxon>Paenibacillus</taxon>
    </lineage>
</organism>
<keyword evidence="3" id="KW-1185">Reference proteome</keyword>
<feature type="chain" id="PRO_5030530126" evidence="1">
    <location>
        <begin position="25"/>
        <end position="381"/>
    </location>
</feature>
<name>A0A7Y6BVE4_9BACL</name>
<comment type="caution">
    <text evidence="2">The sequence shown here is derived from an EMBL/GenBank/DDBJ whole genome shotgun (WGS) entry which is preliminary data.</text>
</comment>
<evidence type="ECO:0000313" key="2">
    <source>
        <dbReference type="EMBL" id="NUU74659.1"/>
    </source>
</evidence>
<evidence type="ECO:0000256" key="1">
    <source>
        <dbReference type="SAM" id="SignalP"/>
    </source>
</evidence>
<accession>A0A7Y6BVE4</accession>
<evidence type="ECO:0000313" key="3">
    <source>
        <dbReference type="Proteomes" id="UP000526125"/>
    </source>
</evidence>
<gene>
    <name evidence="2" type="ORF">HP552_05315</name>
</gene>
<dbReference type="Proteomes" id="UP000526125">
    <property type="component" value="Unassembled WGS sequence"/>
</dbReference>
<feature type="signal peptide" evidence="1">
    <location>
        <begin position="1"/>
        <end position="24"/>
    </location>
</feature>
<dbReference type="AlphaFoldDB" id="A0A7Y6BVE4"/>
<keyword evidence="1" id="KW-0732">Signal</keyword>
<proteinExistence type="predicted"/>